<organism evidence="1 2">
    <name type="scientific">Colletotrichum truncatum</name>
    <name type="common">Anthracnose fungus</name>
    <name type="synonym">Colletotrichum capsici</name>
    <dbReference type="NCBI Taxonomy" id="5467"/>
    <lineage>
        <taxon>Eukaryota</taxon>
        <taxon>Fungi</taxon>
        <taxon>Dikarya</taxon>
        <taxon>Ascomycota</taxon>
        <taxon>Pezizomycotina</taxon>
        <taxon>Sordariomycetes</taxon>
        <taxon>Hypocreomycetidae</taxon>
        <taxon>Glomerellales</taxon>
        <taxon>Glomerellaceae</taxon>
        <taxon>Colletotrichum</taxon>
        <taxon>Colletotrichum truncatum species complex</taxon>
    </lineage>
</organism>
<protein>
    <submittedName>
        <fullName evidence="1">Uncharacterized protein</fullName>
    </submittedName>
</protein>
<evidence type="ECO:0000313" key="1">
    <source>
        <dbReference type="EMBL" id="KAL0934850.1"/>
    </source>
</evidence>
<comment type="caution">
    <text evidence="1">The sequence shown here is derived from an EMBL/GenBank/DDBJ whole genome shotgun (WGS) entry which is preliminary data.</text>
</comment>
<evidence type="ECO:0000313" key="2">
    <source>
        <dbReference type="Proteomes" id="UP000805649"/>
    </source>
</evidence>
<dbReference type="Proteomes" id="UP000805649">
    <property type="component" value="Unassembled WGS sequence"/>
</dbReference>
<dbReference type="EMBL" id="VUJX02000006">
    <property type="protein sequence ID" value="KAL0934850.1"/>
    <property type="molecule type" value="Genomic_DNA"/>
</dbReference>
<proteinExistence type="predicted"/>
<gene>
    <name evidence="1" type="ORF">CTRU02_209441</name>
</gene>
<keyword evidence="2" id="KW-1185">Reference proteome</keyword>
<accession>A0ACC3YSD6</accession>
<name>A0ACC3YSD6_COLTU</name>
<sequence>MYSGQCLCRKHSFMQRGIISKYGVSQHRTLKFFFRFRPTLDVRFFRVSGRERPNASDCEPCGIRPSC</sequence>
<reference evidence="1 2" key="1">
    <citation type="journal article" date="2020" name="Phytopathology">
        <title>Genome Sequence Resources of Colletotrichum truncatum, C. plurivorum, C. musicola, and C. sojae: Four Species Pathogenic to Soybean (Glycine max).</title>
        <authorList>
            <person name="Rogerio F."/>
            <person name="Boufleur T.R."/>
            <person name="Ciampi-Guillardi M."/>
            <person name="Sukno S.A."/>
            <person name="Thon M.R."/>
            <person name="Massola Junior N.S."/>
            <person name="Baroncelli R."/>
        </authorList>
    </citation>
    <scope>NUCLEOTIDE SEQUENCE [LARGE SCALE GENOMIC DNA]</scope>
    <source>
        <strain evidence="1 2">CMES1059</strain>
    </source>
</reference>